<name>A0A3A4B0Y1_9ACTN</name>
<accession>A0A3A4B0Y1</accession>
<comment type="caution">
    <text evidence="1">The sequence shown here is derived from an EMBL/GenBank/DDBJ whole genome shotgun (WGS) entry which is preliminary data.</text>
</comment>
<sequence>MAVPGLATFTGYLRGAGWDLEDDDGRTTLWRPGPDAQDQQIRVVLPASENVRDYAERINEAIRAVAYLEERLPDEVVSDIRFGGADNVSVRLTPDAPPGEAPLLLAHAAISALRSYVIASAAALDNEVLVLPSRLPQRAESYAARTRVSAHPGSFVLSLALPLAESGTDEFGDALADQIPLLDVPSQPFGRKVASRMLAVAETAKRLADDVSDGRKPISSFGHPDESNANATELEALSLLGGPDRDAYQIRFSQSPLARGAQEPRGLRITPGQQRILSEAADFLRTRKSRPAVTVTGLVVRLFREGKLGPGEAVIQGVDDDTGQARRVRIELGEADYTMALRAHESGLQVTATGDLEIRGTRRSLRHLTSFYVIPGLGDD</sequence>
<dbReference type="EMBL" id="QZEY01000003">
    <property type="protein sequence ID" value="RJL33598.1"/>
    <property type="molecule type" value="Genomic_DNA"/>
</dbReference>
<keyword evidence="2" id="KW-1185">Reference proteome</keyword>
<evidence type="ECO:0000313" key="2">
    <source>
        <dbReference type="Proteomes" id="UP000265768"/>
    </source>
</evidence>
<evidence type="ECO:0000313" key="1">
    <source>
        <dbReference type="EMBL" id="RJL33598.1"/>
    </source>
</evidence>
<proteinExistence type="predicted"/>
<dbReference type="Proteomes" id="UP000265768">
    <property type="component" value="Unassembled WGS sequence"/>
</dbReference>
<organism evidence="1 2">
    <name type="scientific">Bailinhaonella thermotolerans</name>
    <dbReference type="NCBI Taxonomy" id="1070861"/>
    <lineage>
        <taxon>Bacteria</taxon>
        <taxon>Bacillati</taxon>
        <taxon>Actinomycetota</taxon>
        <taxon>Actinomycetes</taxon>
        <taxon>Streptosporangiales</taxon>
        <taxon>Streptosporangiaceae</taxon>
        <taxon>Bailinhaonella</taxon>
    </lineage>
</organism>
<gene>
    <name evidence="1" type="ORF">D5H75_10115</name>
</gene>
<dbReference type="AlphaFoldDB" id="A0A3A4B0Y1"/>
<dbReference type="OrthoDB" id="3281514at2"/>
<reference evidence="1 2" key="1">
    <citation type="submission" date="2018-09" db="EMBL/GenBank/DDBJ databases">
        <title>YIM 75507 draft genome.</title>
        <authorList>
            <person name="Tang S."/>
            <person name="Feng Y."/>
        </authorList>
    </citation>
    <scope>NUCLEOTIDE SEQUENCE [LARGE SCALE GENOMIC DNA]</scope>
    <source>
        <strain evidence="1 2">YIM 75507</strain>
    </source>
</reference>
<protein>
    <submittedName>
        <fullName evidence="1">Uncharacterized protein</fullName>
    </submittedName>
</protein>